<sequence length="248" mass="26072">MEFTEALAAEGVVCAVGAGGKKSTLYALAERLDRAVVTATVRIPPFAEYVADLVVTEDPAAAIRAADEGDWPLGVVPEQERPDRYLGYDTDVVEAMAAAASDQDVDAVLVKADGARMRDFKAPAEREPQLPADADTVLPVAAVDVVGEPLTEERVHRVERVAALTGLDPGDTITAEAVATVLAHEEGGRKGVPEGATVVPVLNKVDDDTLAETGRDVAEAIHARTEVPRVVLTSHAREDGPLVNVVEA</sequence>
<protein>
    <submittedName>
        <fullName evidence="1">Selenium cofactor biosynthesis protein YqeC</fullName>
    </submittedName>
</protein>
<dbReference type="Proteomes" id="UP001596447">
    <property type="component" value="Unassembled WGS sequence"/>
</dbReference>
<accession>A0ABD5Z3R4</accession>
<reference evidence="1 2" key="1">
    <citation type="journal article" date="2019" name="Int. J. Syst. Evol. Microbiol.">
        <title>The Global Catalogue of Microorganisms (GCM) 10K type strain sequencing project: providing services to taxonomists for standard genome sequencing and annotation.</title>
        <authorList>
            <consortium name="The Broad Institute Genomics Platform"/>
            <consortium name="The Broad Institute Genome Sequencing Center for Infectious Disease"/>
            <person name="Wu L."/>
            <person name="Ma J."/>
        </authorList>
    </citation>
    <scope>NUCLEOTIDE SEQUENCE [LARGE SCALE GENOMIC DNA]</scope>
    <source>
        <strain evidence="1 2">XZGYJ-43</strain>
    </source>
</reference>
<dbReference type="EMBL" id="JBHTAR010000011">
    <property type="protein sequence ID" value="MFC7199882.1"/>
    <property type="molecule type" value="Genomic_DNA"/>
</dbReference>
<dbReference type="InterPro" id="IPR017587">
    <property type="entry name" value="YqeC"/>
</dbReference>
<organism evidence="1 2">
    <name type="scientific">Halospeciosus flavus</name>
    <dbReference type="NCBI Taxonomy" id="3032283"/>
    <lineage>
        <taxon>Archaea</taxon>
        <taxon>Methanobacteriati</taxon>
        <taxon>Methanobacteriota</taxon>
        <taxon>Stenosarchaea group</taxon>
        <taxon>Halobacteria</taxon>
        <taxon>Halobacteriales</taxon>
        <taxon>Halobacteriaceae</taxon>
        <taxon>Halospeciosus</taxon>
    </lineage>
</organism>
<evidence type="ECO:0000313" key="2">
    <source>
        <dbReference type="Proteomes" id="UP001596447"/>
    </source>
</evidence>
<evidence type="ECO:0000313" key="1">
    <source>
        <dbReference type="EMBL" id="MFC7199882.1"/>
    </source>
</evidence>
<dbReference type="RefSeq" id="WP_279529805.1">
    <property type="nucleotide sequence ID" value="NZ_CP122312.1"/>
</dbReference>
<gene>
    <name evidence="1" type="primary">yqeC</name>
    <name evidence="1" type="ORF">ACFQJ9_10765</name>
</gene>
<dbReference type="AlphaFoldDB" id="A0ABD5Z3R4"/>
<dbReference type="NCBIfam" id="TIGR03172">
    <property type="entry name" value="selenium cofactor biosynthesis protein YqeC"/>
    <property type="match status" value="1"/>
</dbReference>
<comment type="caution">
    <text evidence="1">The sequence shown here is derived from an EMBL/GenBank/DDBJ whole genome shotgun (WGS) entry which is preliminary data.</text>
</comment>
<name>A0ABD5Z3R4_9EURY</name>
<proteinExistence type="predicted"/>
<keyword evidence="2" id="KW-1185">Reference proteome</keyword>
<dbReference type="Pfam" id="PF19842">
    <property type="entry name" value="YqeC"/>
    <property type="match status" value="1"/>
</dbReference>